<proteinExistence type="predicted"/>
<dbReference type="EMBL" id="CAXAMM010001692">
    <property type="protein sequence ID" value="CAK8993053.1"/>
    <property type="molecule type" value="Genomic_DNA"/>
</dbReference>
<sequence length="203" mass="22903">MPPAVRWPKVEQISGTRGPPTVWFGSKFEQIPARPRLRSAENRLESSAVGMAAELGSVGPYYLFTEKNTFLEIRMLEDVPTHVRKSSWSAGENQTPRLLAELDAPNEQHSRGQCQPCVFFASRQGCTSTGCSFCHLAHSKKVNHRPQKAIRDQMKKAMEEVLEVSDPEARRLAMQKLAAQHDYMRRVVIGFLDAMTFECDVLV</sequence>
<name>A0ABP0HT99_9DINO</name>
<organism evidence="1 2">
    <name type="scientific">Durusdinium trenchii</name>
    <dbReference type="NCBI Taxonomy" id="1381693"/>
    <lineage>
        <taxon>Eukaryota</taxon>
        <taxon>Sar</taxon>
        <taxon>Alveolata</taxon>
        <taxon>Dinophyceae</taxon>
        <taxon>Suessiales</taxon>
        <taxon>Symbiodiniaceae</taxon>
        <taxon>Durusdinium</taxon>
    </lineage>
</organism>
<comment type="caution">
    <text evidence="1">The sequence shown here is derived from an EMBL/GenBank/DDBJ whole genome shotgun (WGS) entry which is preliminary data.</text>
</comment>
<protein>
    <submittedName>
        <fullName evidence="1">C3H1-type domain-containing protein</fullName>
    </submittedName>
</protein>
<gene>
    <name evidence="1" type="ORF">SCF082_LOCUS3332</name>
</gene>
<dbReference type="Proteomes" id="UP001642464">
    <property type="component" value="Unassembled WGS sequence"/>
</dbReference>
<reference evidence="1 2" key="1">
    <citation type="submission" date="2024-02" db="EMBL/GenBank/DDBJ databases">
        <authorList>
            <person name="Chen Y."/>
            <person name="Shah S."/>
            <person name="Dougan E. K."/>
            <person name="Thang M."/>
            <person name="Chan C."/>
        </authorList>
    </citation>
    <scope>NUCLEOTIDE SEQUENCE [LARGE SCALE GENOMIC DNA]</scope>
</reference>
<evidence type="ECO:0000313" key="2">
    <source>
        <dbReference type="Proteomes" id="UP001642464"/>
    </source>
</evidence>
<evidence type="ECO:0000313" key="1">
    <source>
        <dbReference type="EMBL" id="CAK8993053.1"/>
    </source>
</evidence>
<keyword evidence="2" id="KW-1185">Reference proteome</keyword>
<accession>A0ABP0HT99</accession>